<keyword evidence="1" id="KW-0175">Coiled coil</keyword>
<evidence type="ECO:0000256" key="2">
    <source>
        <dbReference type="SAM" id="MobiDB-lite"/>
    </source>
</evidence>
<dbReference type="EMBL" id="KV425968">
    <property type="protein sequence ID" value="KZV94717.1"/>
    <property type="molecule type" value="Genomic_DNA"/>
</dbReference>
<dbReference type="Proteomes" id="UP000077266">
    <property type="component" value="Unassembled WGS sequence"/>
</dbReference>
<dbReference type="InParanoid" id="A0A165JE58"/>
<protein>
    <submittedName>
        <fullName evidence="3">Uncharacterized protein</fullName>
    </submittedName>
</protein>
<feature type="coiled-coil region" evidence="1">
    <location>
        <begin position="304"/>
        <end position="331"/>
    </location>
</feature>
<gene>
    <name evidence="3" type="ORF">EXIGLDRAFT_501337</name>
</gene>
<feature type="compositionally biased region" description="Low complexity" evidence="2">
    <location>
        <begin position="370"/>
        <end position="380"/>
    </location>
</feature>
<feature type="coiled-coil region" evidence="1">
    <location>
        <begin position="61"/>
        <end position="88"/>
    </location>
</feature>
<reference evidence="3 4" key="1">
    <citation type="journal article" date="2016" name="Mol. Biol. Evol.">
        <title>Comparative Genomics of Early-Diverging Mushroom-Forming Fungi Provides Insights into the Origins of Lignocellulose Decay Capabilities.</title>
        <authorList>
            <person name="Nagy L.G."/>
            <person name="Riley R."/>
            <person name="Tritt A."/>
            <person name="Adam C."/>
            <person name="Daum C."/>
            <person name="Floudas D."/>
            <person name="Sun H."/>
            <person name="Yadav J.S."/>
            <person name="Pangilinan J."/>
            <person name="Larsson K.H."/>
            <person name="Matsuura K."/>
            <person name="Barry K."/>
            <person name="Labutti K."/>
            <person name="Kuo R."/>
            <person name="Ohm R.A."/>
            <person name="Bhattacharya S.S."/>
            <person name="Shirouzu T."/>
            <person name="Yoshinaga Y."/>
            <person name="Martin F.M."/>
            <person name="Grigoriev I.V."/>
            <person name="Hibbett D.S."/>
        </authorList>
    </citation>
    <scope>NUCLEOTIDE SEQUENCE [LARGE SCALE GENOMIC DNA]</scope>
    <source>
        <strain evidence="3 4">HHB12029</strain>
    </source>
</reference>
<feature type="compositionally biased region" description="Low complexity" evidence="2">
    <location>
        <begin position="161"/>
        <end position="173"/>
    </location>
</feature>
<accession>A0A165JE58</accession>
<keyword evidence="4" id="KW-1185">Reference proteome</keyword>
<feature type="region of interest" description="Disordered" evidence="2">
    <location>
        <begin position="145"/>
        <end position="261"/>
    </location>
</feature>
<sequence length="400" mass="44231">MQAQARRVLARRRFVAMQTALYPQRSQTLEARVLSLATELRGEDEATEALRARVADVGAQVDAVRARYETASEHARELEAQLDDACGRAQEDVSQEALDGLRRRLDDAQTMDAERERQIEDLLAKLADVERQGYAAATSTAAVSRALEEAKERMEDRLHSHPSQHQPSAPSSSRWAGVSSPTLRKLDRTSRSPKAPPPAPKAPNLTLQIPDSEARDEVTPLSSTKRSASMRLRKTPVDPSLLSTRAGSRFSMPPQSASSPSIKVTIVRQREAVPAPPPKRKEDVQRKLEAFYKPVFSPTTPGYGLRAVKEAEEEEEEKAQEKEELPAYAEQLLAQLSQSDLTLGNGEGGEFSLRVGNSRIMATLEHAAKKQSQAQTQKSSSKQHARKESRPGLFKIFGLR</sequence>
<feature type="compositionally biased region" description="Basic and acidic residues" evidence="2">
    <location>
        <begin position="146"/>
        <end position="159"/>
    </location>
</feature>
<evidence type="ECO:0000313" key="4">
    <source>
        <dbReference type="Proteomes" id="UP000077266"/>
    </source>
</evidence>
<dbReference type="AlphaFoldDB" id="A0A165JE58"/>
<proteinExistence type="predicted"/>
<organism evidence="3 4">
    <name type="scientific">Exidia glandulosa HHB12029</name>
    <dbReference type="NCBI Taxonomy" id="1314781"/>
    <lineage>
        <taxon>Eukaryota</taxon>
        <taxon>Fungi</taxon>
        <taxon>Dikarya</taxon>
        <taxon>Basidiomycota</taxon>
        <taxon>Agaricomycotina</taxon>
        <taxon>Agaricomycetes</taxon>
        <taxon>Auriculariales</taxon>
        <taxon>Exidiaceae</taxon>
        <taxon>Exidia</taxon>
    </lineage>
</organism>
<evidence type="ECO:0000313" key="3">
    <source>
        <dbReference type="EMBL" id="KZV94717.1"/>
    </source>
</evidence>
<dbReference type="Gene3D" id="1.10.287.1490">
    <property type="match status" value="1"/>
</dbReference>
<feature type="region of interest" description="Disordered" evidence="2">
    <location>
        <begin position="362"/>
        <end position="400"/>
    </location>
</feature>
<dbReference type="OrthoDB" id="10605692at2759"/>
<name>A0A165JE58_EXIGL</name>
<evidence type="ECO:0000256" key="1">
    <source>
        <dbReference type="SAM" id="Coils"/>
    </source>
</evidence>